<sequence length="173" mass="19071">MEIWGVQVGFPAAFELLGGNPPFSLWGHCSLLGAQTEQARRGFEGGLDGRGEGTIGGRGSPSLPSNPSGPPEAASLPLSASSHSLKYFFTSVSDPSQGLPQFVTVGYVDGQAFVHYDSHSRRMQPRVSWIEKYVGKEDPQYWDRNTQISRSNEETFRVDLETAWNRYNQSEGE</sequence>
<evidence type="ECO:0000256" key="7">
    <source>
        <dbReference type="ARBA" id="ARBA00023136"/>
    </source>
</evidence>
<keyword evidence="4" id="KW-0732">Signal</keyword>
<feature type="domain" description="MHC class I-like antigen recognition-like" evidence="11">
    <location>
        <begin position="82"/>
        <end position="172"/>
    </location>
</feature>
<dbReference type="GO" id="GO:0002474">
    <property type="term" value="P:antigen processing and presentation of peptide antigen via MHC class I"/>
    <property type="evidence" value="ECO:0007669"/>
    <property type="project" value="UniProtKB-KW"/>
</dbReference>
<dbReference type="InterPro" id="IPR011162">
    <property type="entry name" value="MHC_I/II-like_Ag-recog"/>
</dbReference>
<evidence type="ECO:0000256" key="3">
    <source>
        <dbReference type="ARBA" id="ARBA00022692"/>
    </source>
</evidence>
<keyword evidence="6" id="KW-1133">Transmembrane helix</keyword>
<keyword evidence="3" id="KW-0812">Transmembrane</keyword>
<proteinExistence type="predicted"/>
<evidence type="ECO:0000256" key="9">
    <source>
        <dbReference type="ARBA" id="ARBA00023180"/>
    </source>
</evidence>
<name>A0A670ZQK0_PSETE</name>
<feature type="compositionally biased region" description="Low complexity" evidence="10">
    <location>
        <begin position="60"/>
        <end position="77"/>
    </location>
</feature>
<dbReference type="GO" id="GO:0006955">
    <property type="term" value="P:immune response"/>
    <property type="evidence" value="ECO:0007669"/>
    <property type="project" value="TreeGrafter"/>
</dbReference>
<dbReference type="OMA" id="ECEWGRS"/>
<dbReference type="Gene3D" id="3.30.500.10">
    <property type="entry name" value="MHC class I-like antigen recognition-like"/>
    <property type="match status" value="1"/>
</dbReference>
<dbReference type="InterPro" id="IPR050208">
    <property type="entry name" value="MHC_class-I_related"/>
</dbReference>
<accession>A0A670ZQK0</accession>
<evidence type="ECO:0000256" key="8">
    <source>
        <dbReference type="ARBA" id="ARBA00023157"/>
    </source>
</evidence>
<dbReference type="Ensembl" id="ENSPTXT00000025828.1">
    <property type="protein sequence ID" value="ENSPTXP00000025059.1"/>
    <property type="gene ID" value="ENSPTXG00000017465.1"/>
</dbReference>
<evidence type="ECO:0000256" key="2">
    <source>
        <dbReference type="ARBA" id="ARBA00022451"/>
    </source>
</evidence>
<evidence type="ECO:0000313" key="13">
    <source>
        <dbReference type="Proteomes" id="UP000472273"/>
    </source>
</evidence>
<dbReference type="Proteomes" id="UP000472273">
    <property type="component" value="Unplaced"/>
</dbReference>
<evidence type="ECO:0000256" key="5">
    <source>
        <dbReference type="ARBA" id="ARBA00022859"/>
    </source>
</evidence>
<evidence type="ECO:0000313" key="12">
    <source>
        <dbReference type="Ensembl" id="ENSPTXP00000025059.1"/>
    </source>
</evidence>
<dbReference type="GO" id="GO:0009897">
    <property type="term" value="C:external side of plasma membrane"/>
    <property type="evidence" value="ECO:0007669"/>
    <property type="project" value="TreeGrafter"/>
</dbReference>
<keyword evidence="5" id="KW-0391">Immunity</keyword>
<dbReference type="GO" id="GO:0042612">
    <property type="term" value="C:MHC class I protein complex"/>
    <property type="evidence" value="ECO:0007669"/>
    <property type="project" value="UniProtKB-KW"/>
</dbReference>
<reference evidence="12" key="1">
    <citation type="submission" date="2025-08" db="UniProtKB">
        <authorList>
            <consortium name="Ensembl"/>
        </authorList>
    </citation>
    <scope>IDENTIFICATION</scope>
</reference>
<dbReference type="PANTHER" id="PTHR16675">
    <property type="entry name" value="MHC CLASS I-RELATED"/>
    <property type="match status" value="1"/>
</dbReference>
<keyword evidence="9" id="KW-0325">Glycoprotein</keyword>
<keyword evidence="8" id="KW-1015">Disulfide bond</keyword>
<evidence type="ECO:0000256" key="1">
    <source>
        <dbReference type="ARBA" id="ARBA00004479"/>
    </source>
</evidence>
<dbReference type="GO" id="GO:0005615">
    <property type="term" value="C:extracellular space"/>
    <property type="evidence" value="ECO:0007669"/>
    <property type="project" value="TreeGrafter"/>
</dbReference>
<evidence type="ECO:0000256" key="10">
    <source>
        <dbReference type="SAM" id="MobiDB-lite"/>
    </source>
</evidence>
<keyword evidence="13" id="KW-1185">Reference proteome</keyword>
<evidence type="ECO:0000256" key="4">
    <source>
        <dbReference type="ARBA" id="ARBA00022729"/>
    </source>
</evidence>
<dbReference type="Pfam" id="PF00129">
    <property type="entry name" value="MHC_I"/>
    <property type="match status" value="1"/>
</dbReference>
<protein>
    <recommendedName>
        <fullName evidence="11">MHC class I-like antigen recognition-like domain-containing protein</fullName>
    </recommendedName>
</protein>
<keyword evidence="2" id="KW-0490">MHC I</keyword>
<organism evidence="12 13">
    <name type="scientific">Pseudonaja textilis</name>
    <name type="common">Eastern brown snake</name>
    <dbReference type="NCBI Taxonomy" id="8673"/>
    <lineage>
        <taxon>Eukaryota</taxon>
        <taxon>Metazoa</taxon>
        <taxon>Chordata</taxon>
        <taxon>Craniata</taxon>
        <taxon>Vertebrata</taxon>
        <taxon>Euteleostomi</taxon>
        <taxon>Lepidosauria</taxon>
        <taxon>Squamata</taxon>
        <taxon>Bifurcata</taxon>
        <taxon>Unidentata</taxon>
        <taxon>Episquamata</taxon>
        <taxon>Toxicofera</taxon>
        <taxon>Serpentes</taxon>
        <taxon>Colubroidea</taxon>
        <taxon>Elapidae</taxon>
        <taxon>Hydrophiinae</taxon>
        <taxon>Pseudonaja</taxon>
    </lineage>
</organism>
<feature type="compositionally biased region" description="Basic and acidic residues" evidence="10">
    <location>
        <begin position="42"/>
        <end position="51"/>
    </location>
</feature>
<evidence type="ECO:0000256" key="6">
    <source>
        <dbReference type="ARBA" id="ARBA00022989"/>
    </source>
</evidence>
<feature type="region of interest" description="Disordered" evidence="10">
    <location>
        <begin position="42"/>
        <end position="77"/>
    </location>
</feature>
<dbReference type="InterPro" id="IPR037055">
    <property type="entry name" value="MHC_I-like_Ag-recog_sf"/>
</dbReference>
<dbReference type="InterPro" id="IPR011161">
    <property type="entry name" value="MHC_I-like_Ag-recog"/>
</dbReference>
<reference evidence="12" key="2">
    <citation type="submission" date="2025-09" db="UniProtKB">
        <authorList>
            <consortium name="Ensembl"/>
        </authorList>
    </citation>
    <scope>IDENTIFICATION</scope>
</reference>
<dbReference type="GeneTree" id="ENSGT01120000271826"/>
<comment type="subcellular location">
    <subcellularLocation>
        <location evidence="1">Membrane</location>
        <topology evidence="1">Single-pass type I membrane protein</topology>
    </subcellularLocation>
</comment>
<dbReference type="SUPFAM" id="SSF54452">
    <property type="entry name" value="MHC antigen-recognition domain"/>
    <property type="match status" value="1"/>
</dbReference>
<dbReference type="AlphaFoldDB" id="A0A670ZQK0"/>
<evidence type="ECO:0000259" key="11">
    <source>
        <dbReference type="Pfam" id="PF00129"/>
    </source>
</evidence>
<dbReference type="PANTHER" id="PTHR16675:SF242">
    <property type="entry name" value="MAJOR HISTOCOMPATIBILITY COMPLEX CLASS I-RELATED GENE PROTEIN"/>
    <property type="match status" value="1"/>
</dbReference>
<keyword evidence="7" id="KW-0472">Membrane</keyword>